<dbReference type="SUPFAM" id="SSF56104">
    <property type="entry name" value="SAICAR synthase-like"/>
    <property type="match status" value="1"/>
</dbReference>
<organism evidence="2">
    <name type="scientific">Selaginella moellendorffii</name>
    <name type="common">Spikemoss</name>
    <dbReference type="NCBI Taxonomy" id="88036"/>
    <lineage>
        <taxon>Eukaryota</taxon>
        <taxon>Viridiplantae</taxon>
        <taxon>Streptophyta</taxon>
        <taxon>Embryophyta</taxon>
        <taxon>Tracheophyta</taxon>
        <taxon>Lycopodiopsida</taxon>
        <taxon>Selaginellales</taxon>
        <taxon>Selaginellaceae</taxon>
        <taxon>Selaginella</taxon>
    </lineage>
</organism>
<dbReference type="AlphaFoldDB" id="D8SXU4"/>
<dbReference type="InParanoid" id="D8SXU4"/>
<dbReference type="HOGENOM" id="CLU_1206569_0_0_1"/>
<dbReference type="KEGG" id="smo:SELMODRAFT_426889"/>
<reference evidence="1 2" key="1">
    <citation type="journal article" date="2011" name="Science">
        <title>The Selaginella genome identifies genetic changes associated with the evolution of vascular plants.</title>
        <authorList>
            <person name="Banks J.A."/>
            <person name="Nishiyama T."/>
            <person name="Hasebe M."/>
            <person name="Bowman J.L."/>
            <person name="Gribskov M."/>
            <person name="dePamphilis C."/>
            <person name="Albert V.A."/>
            <person name="Aono N."/>
            <person name="Aoyama T."/>
            <person name="Ambrose B.A."/>
            <person name="Ashton N.W."/>
            <person name="Axtell M.J."/>
            <person name="Barker E."/>
            <person name="Barker M.S."/>
            <person name="Bennetzen J.L."/>
            <person name="Bonawitz N.D."/>
            <person name="Chapple C."/>
            <person name="Cheng C."/>
            <person name="Correa L.G."/>
            <person name="Dacre M."/>
            <person name="DeBarry J."/>
            <person name="Dreyer I."/>
            <person name="Elias M."/>
            <person name="Engstrom E.M."/>
            <person name="Estelle M."/>
            <person name="Feng L."/>
            <person name="Finet C."/>
            <person name="Floyd S.K."/>
            <person name="Frommer W.B."/>
            <person name="Fujita T."/>
            <person name="Gramzow L."/>
            <person name="Gutensohn M."/>
            <person name="Harholt J."/>
            <person name="Hattori M."/>
            <person name="Heyl A."/>
            <person name="Hirai T."/>
            <person name="Hiwatashi Y."/>
            <person name="Ishikawa M."/>
            <person name="Iwata M."/>
            <person name="Karol K.G."/>
            <person name="Koehler B."/>
            <person name="Kolukisaoglu U."/>
            <person name="Kubo M."/>
            <person name="Kurata T."/>
            <person name="Lalonde S."/>
            <person name="Li K."/>
            <person name="Li Y."/>
            <person name="Litt A."/>
            <person name="Lyons E."/>
            <person name="Manning G."/>
            <person name="Maruyama T."/>
            <person name="Michael T.P."/>
            <person name="Mikami K."/>
            <person name="Miyazaki S."/>
            <person name="Morinaga S."/>
            <person name="Murata T."/>
            <person name="Mueller-Roeber B."/>
            <person name="Nelson D.R."/>
            <person name="Obara M."/>
            <person name="Oguri Y."/>
            <person name="Olmstead R.G."/>
            <person name="Onodera N."/>
            <person name="Petersen B.L."/>
            <person name="Pils B."/>
            <person name="Prigge M."/>
            <person name="Rensing S.A."/>
            <person name="Riano-Pachon D.M."/>
            <person name="Roberts A.W."/>
            <person name="Sato Y."/>
            <person name="Scheller H.V."/>
            <person name="Schulz B."/>
            <person name="Schulz C."/>
            <person name="Shakirov E.V."/>
            <person name="Shibagaki N."/>
            <person name="Shinohara N."/>
            <person name="Shippen D.E."/>
            <person name="Soerensen I."/>
            <person name="Sotooka R."/>
            <person name="Sugimoto N."/>
            <person name="Sugita M."/>
            <person name="Sumikawa N."/>
            <person name="Tanurdzic M."/>
            <person name="Theissen G."/>
            <person name="Ulvskov P."/>
            <person name="Wakazuki S."/>
            <person name="Weng J.K."/>
            <person name="Willats W.W."/>
            <person name="Wipf D."/>
            <person name="Wolf P.G."/>
            <person name="Yang L."/>
            <person name="Zimmer A.D."/>
            <person name="Zhu Q."/>
            <person name="Mitros T."/>
            <person name="Hellsten U."/>
            <person name="Loque D."/>
            <person name="Otillar R."/>
            <person name="Salamov A."/>
            <person name="Schmutz J."/>
            <person name="Shapiro H."/>
            <person name="Lindquist E."/>
            <person name="Lucas S."/>
            <person name="Rokhsar D."/>
            <person name="Grigoriev I.V."/>
        </authorList>
    </citation>
    <scope>NUCLEOTIDE SEQUENCE [LARGE SCALE GENOMIC DNA]</scope>
</reference>
<accession>D8SXU4</accession>
<keyword evidence="2" id="KW-1185">Reference proteome</keyword>
<gene>
    <name evidence="1" type="ORF">SELMODRAFT_426889</name>
</gene>
<name>D8SXU4_SELML</name>
<evidence type="ECO:0000313" key="1">
    <source>
        <dbReference type="EMBL" id="EFJ10955.1"/>
    </source>
</evidence>
<evidence type="ECO:0000313" key="2">
    <source>
        <dbReference type="Proteomes" id="UP000001514"/>
    </source>
</evidence>
<dbReference type="Proteomes" id="UP000001514">
    <property type="component" value="Unassembled WGS sequence"/>
</dbReference>
<dbReference type="Gramene" id="EFJ10955">
    <property type="protein sequence ID" value="EFJ10955"/>
    <property type="gene ID" value="SELMODRAFT_426889"/>
</dbReference>
<dbReference type="EMBL" id="GL377651">
    <property type="protein sequence ID" value="EFJ10955.1"/>
    <property type="molecule type" value="Genomic_DNA"/>
</dbReference>
<protein>
    <submittedName>
        <fullName evidence="1">Uncharacterized protein</fullName>
    </submittedName>
</protein>
<proteinExistence type="predicted"/>
<sequence length="230" mass="27014">MQNASTKKQCGVEPELKSFSRRWPTTICAAWAAWEQRISRDSRWRVLRLCHGVVARWDIKGYGEAELRKNFPLSARSHERFFSALRSDTWFLKKCMVADYSLVEDSTLDDRLREVASICSLYRHGEMTPRLSVLYLRKRQQCPSTVREFLGRYHTQAGTLVLTNMTGLRELSTLRGRVLEPRELWIDRYSEIDPDSTTPSCSRLISRLLRTWRPEKMRDKFQIEIPVGRV</sequence>